<name>A0AAV9Z7X8_9AGAR</name>
<reference evidence="2 3" key="1">
    <citation type="journal article" date="2024" name="J Genomics">
        <title>Draft genome sequencing and assembly of Favolaschia claudopus CIRM-BRFM 2984 isolated from oak limbs.</title>
        <authorList>
            <person name="Navarro D."/>
            <person name="Drula E."/>
            <person name="Chaduli D."/>
            <person name="Cazenave R."/>
            <person name="Ahrendt S."/>
            <person name="Wang J."/>
            <person name="Lipzen A."/>
            <person name="Daum C."/>
            <person name="Barry K."/>
            <person name="Grigoriev I.V."/>
            <person name="Favel A."/>
            <person name="Rosso M.N."/>
            <person name="Martin F."/>
        </authorList>
    </citation>
    <scope>NUCLEOTIDE SEQUENCE [LARGE SCALE GENOMIC DNA]</scope>
    <source>
        <strain evidence="2 3">CIRM-BRFM 2984</strain>
    </source>
</reference>
<sequence length="231" mass="25349">MGEVAHLIVTNKLRDNNGCRPCHILAVRNRGVFAPATVEGHDLPNPGTDDALQGRNRKSMRRVRLLPATSIISAKAIFGEPLGWSRSIQENQGHYHAGLSTMVNKDGGGMSCRRLIDNCVICLNEEDGKGDVELFVPATHTMLIVLSTLQWDGALRARVMMKRYGGDATYNSTMDAAILSNHQVDRLEGTAFSTLATSVGALRRRPTMQQEGGCEGVDHCDRQRDPMVPKR</sequence>
<protein>
    <submittedName>
        <fullName evidence="2">Uncharacterized protein</fullName>
    </submittedName>
</protein>
<dbReference type="EMBL" id="JAWWNJ010000184">
    <property type="protein sequence ID" value="KAK6974456.1"/>
    <property type="molecule type" value="Genomic_DNA"/>
</dbReference>
<feature type="region of interest" description="Disordered" evidence="1">
    <location>
        <begin position="207"/>
        <end position="231"/>
    </location>
</feature>
<dbReference type="Proteomes" id="UP001362999">
    <property type="component" value="Unassembled WGS sequence"/>
</dbReference>
<proteinExistence type="predicted"/>
<accession>A0AAV9Z7X8</accession>
<evidence type="ECO:0000313" key="2">
    <source>
        <dbReference type="EMBL" id="KAK6974456.1"/>
    </source>
</evidence>
<evidence type="ECO:0000256" key="1">
    <source>
        <dbReference type="SAM" id="MobiDB-lite"/>
    </source>
</evidence>
<dbReference type="AlphaFoldDB" id="A0AAV9Z7X8"/>
<organism evidence="2 3">
    <name type="scientific">Favolaschia claudopus</name>
    <dbReference type="NCBI Taxonomy" id="2862362"/>
    <lineage>
        <taxon>Eukaryota</taxon>
        <taxon>Fungi</taxon>
        <taxon>Dikarya</taxon>
        <taxon>Basidiomycota</taxon>
        <taxon>Agaricomycotina</taxon>
        <taxon>Agaricomycetes</taxon>
        <taxon>Agaricomycetidae</taxon>
        <taxon>Agaricales</taxon>
        <taxon>Marasmiineae</taxon>
        <taxon>Mycenaceae</taxon>
        <taxon>Favolaschia</taxon>
    </lineage>
</organism>
<keyword evidence="3" id="KW-1185">Reference proteome</keyword>
<gene>
    <name evidence="2" type="ORF">R3P38DRAFT_2812012</name>
</gene>
<feature type="compositionally biased region" description="Basic and acidic residues" evidence="1">
    <location>
        <begin position="216"/>
        <end position="231"/>
    </location>
</feature>
<evidence type="ECO:0000313" key="3">
    <source>
        <dbReference type="Proteomes" id="UP001362999"/>
    </source>
</evidence>
<comment type="caution">
    <text evidence="2">The sequence shown here is derived from an EMBL/GenBank/DDBJ whole genome shotgun (WGS) entry which is preliminary data.</text>
</comment>